<accession>A0A1B9ADT6</accession>
<dbReference type="GO" id="GO:0005829">
    <property type="term" value="C:cytosol"/>
    <property type="evidence" value="ECO:0007669"/>
    <property type="project" value="TreeGrafter"/>
</dbReference>
<reference evidence="6" key="1">
    <citation type="submission" date="2016-05" db="EMBL/GenBank/DDBJ databases">
        <authorList>
            <person name="Liu B."/>
            <person name="Wang J."/>
            <person name="Zhu Y."/>
            <person name="Liu G."/>
            <person name="Chen Q."/>
            <person name="Chen Z."/>
            <person name="Lan J."/>
            <person name="Che J."/>
            <person name="Ge C."/>
            <person name="Shi H."/>
            <person name="Pan Z."/>
            <person name="Liu X."/>
        </authorList>
    </citation>
    <scope>NUCLEOTIDE SEQUENCE [LARGE SCALE GENOMIC DNA]</scope>
    <source>
        <strain evidence="6">FJAT-27215</strain>
    </source>
</reference>
<proteinExistence type="predicted"/>
<evidence type="ECO:0000256" key="2">
    <source>
        <dbReference type="ARBA" id="ARBA00023125"/>
    </source>
</evidence>
<dbReference type="InterPro" id="IPR014710">
    <property type="entry name" value="RmlC-like_jellyroll"/>
</dbReference>
<dbReference type="SUPFAM" id="SSF51182">
    <property type="entry name" value="RmlC-like cupins"/>
    <property type="match status" value="1"/>
</dbReference>
<organism evidence="5 6">
    <name type="scientific">Pseudobacillus wudalianchiensis</name>
    <dbReference type="NCBI Taxonomy" id="1743143"/>
    <lineage>
        <taxon>Bacteria</taxon>
        <taxon>Bacillati</taxon>
        <taxon>Bacillota</taxon>
        <taxon>Bacilli</taxon>
        <taxon>Bacillales</taxon>
        <taxon>Bacillaceae</taxon>
        <taxon>Pseudobacillus</taxon>
    </lineage>
</organism>
<dbReference type="Pfam" id="PF01381">
    <property type="entry name" value="HTH_3"/>
    <property type="match status" value="1"/>
</dbReference>
<sequence>MDSLQQLIGKNLFDIRKSRGLSLDKTAELTGVSKAMLGQIERGKTNPTVTTLWKIANGLNVSFSAFMKEEATQITKVKKEQLKALVDDQGNYLVYPLFPYHPEKKFEIYCVEMEPAGIHFSDVHPKNSEEFILISQGELTIDIQGQQFTLTEGEALSFQAHQEHVYKNPTDQKNSFFVVIYYEE</sequence>
<dbReference type="InterPro" id="IPR010982">
    <property type="entry name" value="Lambda_DNA-bd_dom_sf"/>
</dbReference>
<dbReference type="GO" id="GO:0003677">
    <property type="term" value="F:DNA binding"/>
    <property type="evidence" value="ECO:0007669"/>
    <property type="project" value="UniProtKB-KW"/>
</dbReference>
<dbReference type="InterPro" id="IPR050807">
    <property type="entry name" value="TransReg_Diox_bact_type"/>
</dbReference>
<evidence type="ECO:0000313" key="6">
    <source>
        <dbReference type="Proteomes" id="UP000092578"/>
    </source>
</evidence>
<dbReference type="SUPFAM" id="SSF47413">
    <property type="entry name" value="lambda repressor-like DNA-binding domains"/>
    <property type="match status" value="1"/>
</dbReference>
<evidence type="ECO:0000256" key="1">
    <source>
        <dbReference type="ARBA" id="ARBA00023015"/>
    </source>
</evidence>
<dbReference type="GO" id="GO:0003700">
    <property type="term" value="F:DNA-binding transcription factor activity"/>
    <property type="evidence" value="ECO:0007669"/>
    <property type="project" value="TreeGrafter"/>
</dbReference>
<dbReference type="Pfam" id="PF07883">
    <property type="entry name" value="Cupin_2"/>
    <property type="match status" value="1"/>
</dbReference>
<dbReference type="PANTHER" id="PTHR46797">
    <property type="entry name" value="HTH-TYPE TRANSCRIPTIONAL REGULATOR"/>
    <property type="match status" value="1"/>
</dbReference>
<name>A0A1B9ADT6_9BACI</name>
<comment type="caution">
    <text evidence="5">The sequence shown here is derived from an EMBL/GenBank/DDBJ whole genome shotgun (WGS) entry which is preliminary data.</text>
</comment>
<dbReference type="CDD" id="cd00093">
    <property type="entry name" value="HTH_XRE"/>
    <property type="match status" value="1"/>
</dbReference>
<evidence type="ECO:0000313" key="5">
    <source>
        <dbReference type="EMBL" id="OCA82006.1"/>
    </source>
</evidence>
<dbReference type="Proteomes" id="UP000092578">
    <property type="component" value="Unassembled WGS sequence"/>
</dbReference>
<dbReference type="InterPro" id="IPR011051">
    <property type="entry name" value="RmlC_Cupin_sf"/>
</dbReference>
<dbReference type="InterPro" id="IPR001387">
    <property type="entry name" value="Cro/C1-type_HTH"/>
</dbReference>
<dbReference type="CDD" id="cd02209">
    <property type="entry name" value="cupin_XRE_C"/>
    <property type="match status" value="1"/>
</dbReference>
<dbReference type="AlphaFoldDB" id="A0A1B9ADT6"/>
<dbReference type="InterPro" id="IPR013096">
    <property type="entry name" value="Cupin_2"/>
</dbReference>
<dbReference type="Gene3D" id="2.60.120.10">
    <property type="entry name" value="Jelly Rolls"/>
    <property type="match status" value="1"/>
</dbReference>
<dbReference type="RefSeq" id="WP_065411898.1">
    <property type="nucleotide sequence ID" value="NZ_MAYT01000030.1"/>
</dbReference>
<dbReference type="PROSITE" id="PS50943">
    <property type="entry name" value="HTH_CROC1"/>
    <property type="match status" value="1"/>
</dbReference>
<dbReference type="PANTHER" id="PTHR46797:SF23">
    <property type="entry name" value="HTH-TYPE TRANSCRIPTIONAL REGULATOR SUTR"/>
    <property type="match status" value="1"/>
</dbReference>
<keyword evidence="3" id="KW-0804">Transcription</keyword>
<dbReference type="EMBL" id="MAYT01000030">
    <property type="protein sequence ID" value="OCA82006.1"/>
    <property type="molecule type" value="Genomic_DNA"/>
</dbReference>
<dbReference type="Gene3D" id="1.10.260.40">
    <property type="entry name" value="lambda repressor-like DNA-binding domains"/>
    <property type="match status" value="1"/>
</dbReference>
<gene>
    <name evidence="5" type="ORF">A8F95_14965</name>
</gene>
<evidence type="ECO:0000259" key="4">
    <source>
        <dbReference type="PROSITE" id="PS50943"/>
    </source>
</evidence>
<keyword evidence="1" id="KW-0805">Transcription regulation</keyword>
<feature type="domain" description="HTH cro/C1-type" evidence="4">
    <location>
        <begin position="15"/>
        <end position="66"/>
    </location>
</feature>
<keyword evidence="2 5" id="KW-0238">DNA-binding</keyword>
<protein>
    <submittedName>
        <fullName evidence="5">DNA-binding protein</fullName>
    </submittedName>
</protein>
<evidence type="ECO:0000256" key="3">
    <source>
        <dbReference type="ARBA" id="ARBA00023163"/>
    </source>
</evidence>
<dbReference type="SMART" id="SM00530">
    <property type="entry name" value="HTH_XRE"/>
    <property type="match status" value="1"/>
</dbReference>
<keyword evidence="6" id="KW-1185">Reference proteome</keyword>